<evidence type="ECO:0000256" key="8">
    <source>
        <dbReference type="ARBA" id="ARBA00023242"/>
    </source>
</evidence>
<evidence type="ECO:0000256" key="7">
    <source>
        <dbReference type="ARBA" id="ARBA00023125"/>
    </source>
</evidence>
<dbReference type="GO" id="GO:0003697">
    <property type="term" value="F:single-stranded DNA binding"/>
    <property type="evidence" value="ECO:0007669"/>
    <property type="project" value="TreeGrafter"/>
</dbReference>
<dbReference type="SUPFAM" id="SSF52540">
    <property type="entry name" value="P-loop containing nucleoside triphosphate hydrolases"/>
    <property type="match status" value="1"/>
</dbReference>
<dbReference type="InterPro" id="IPR003593">
    <property type="entry name" value="AAA+_ATPase"/>
</dbReference>
<keyword evidence="3 10" id="KW-0547">Nucleotide-binding</keyword>
<dbReference type="Gene3D" id="3.40.50.300">
    <property type="entry name" value="P-loop containing nucleotide triphosphate hydrolases"/>
    <property type="match status" value="1"/>
</dbReference>
<dbReference type="FunFam" id="3.40.50.300:FF:000826">
    <property type="entry name" value="Replicative DNA helicase Mcm"/>
    <property type="match status" value="1"/>
</dbReference>
<dbReference type="OrthoDB" id="3207464at2759"/>
<comment type="similarity">
    <text evidence="10">Belongs to the MCM family.</text>
</comment>
<reference evidence="15 16" key="1">
    <citation type="journal article" date="2018" name="Nat. Microbiol.">
        <title>Leveraging single-cell genomics to expand the fungal tree of life.</title>
        <authorList>
            <person name="Ahrendt S.R."/>
            <person name="Quandt C.A."/>
            <person name="Ciobanu D."/>
            <person name="Clum A."/>
            <person name="Salamov A."/>
            <person name="Andreopoulos B."/>
            <person name="Cheng J.F."/>
            <person name="Woyke T."/>
            <person name="Pelin A."/>
            <person name="Henrissat B."/>
            <person name="Reynolds N.K."/>
            <person name="Benny G.L."/>
            <person name="Smith M.E."/>
            <person name="James T.Y."/>
            <person name="Grigoriev I.V."/>
        </authorList>
    </citation>
    <scope>NUCLEOTIDE SEQUENCE [LARGE SCALE GENOMIC DNA]</scope>
    <source>
        <strain evidence="15 16">ATCC 52028</strain>
    </source>
</reference>
<comment type="catalytic activity">
    <reaction evidence="11">
        <text>ATP + H2O = ADP + phosphate + H(+)</text>
        <dbReference type="Rhea" id="RHEA:13065"/>
        <dbReference type="ChEBI" id="CHEBI:15377"/>
        <dbReference type="ChEBI" id="CHEBI:15378"/>
        <dbReference type="ChEBI" id="CHEBI:30616"/>
        <dbReference type="ChEBI" id="CHEBI:43474"/>
        <dbReference type="ChEBI" id="CHEBI:456216"/>
        <dbReference type="EC" id="3.6.4.12"/>
    </reaction>
</comment>
<dbReference type="PRINTS" id="PR01657">
    <property type="entry name" value="MCMFAMILY"/>
</dbReference>
<dbReference type="GO" id="GO:0005524">
    <property type="term" value="F:ATP binding"/>
    <property type="evidence" value="ECO:0007669"/>
    <property type="project" value="UniProtKB-KW"/>
</dbReference>
<accession>A0A4P9WX17</accession>
<dbReference type="GO" id="GO:0042555">
    <property type="term" value="C:MCM complex"/>
    <property type="evidence" value="ECO:0007669"/>
    <property type="project" value="InterPro"/>
</dbReference>
<dbReference type="InterPro" id="IPR001208">
    <property type="entry name" value="MCM_dom"/>
</dbReference>
<keyword evidence="8 11" id="KW-0539">Nucleus</keyword>
<dbReference type="EMBL" id="ML014466">
    <property type="protein sequence ID" value="RKO98367.1"/>
    <property type="molecule type" value="Genomic_DNA"/>
</dbReference>
<keyword evidence="9 11" id="KW-0131">Cell cycle</keyword>
<dbReference type="EC" id="3.6.4.12" evidence="11"/>
<evidence type="ECO:0000256" key="4">
    <source>
        <dbReference type="ARBA" id="ARBA00022801"/>
    </source>
</evidence>
<evidence type="ECO:0000259" key="12">
    <source>
        <dbReference type="PROSITE" id="PS50051"/>
    </source>
</evidence>
<evidence type="ECO:0000313" key="16">
    <source>
        <dbReference type="Proteomes" id="UP000274922"/>
    </source>
</evidence>
<keyword evidence="5 11" id="KW-0347">Helicase</keyword>
<evidence type="ECO:0000256" key="2">
    <source>
        <dbReference type="ARBA" id="ARBA00022705"/>
    </source>
</evidence>
<dbReference type="PROSITE" id="PS50051">
    <property type="entry name" value="MCM_2"/>
    <property type="match status" value="1"/>
</dbReference>
<dbReference type="Pfam" id="PF14551">
    <property type="entry name" value="MCM_N"/>
    <property type="match status" value="1"/>
</dbReference>
<evidence type="ECO:0000256" key="11">
    <source>
        <dbReference type="RuleBase" id="RU365012"/>
    </source>
</evidence>
<dbReference type="GO" id="GO:0017116">
    <property type="term" value="F:single-stranded DNA helicase activity"/>
    <property type="evidence" value="ECO:0007669"/>
    <property type="project" value="TreeGrafter"/>
</dbReference>
<dbReference type="GO" id="GO:0006279">
    <property type="term" value="P:premeiotic DNA replication"/>
    <property type="evidence" value="ECO:0007669"/>
    <property type="project" value="UniProtKB-ARBA"/>
</dbReference>
<keyword evidence="6 10" id="KW-0067">ATP-binding</keyword>
<evidence type="ECO:0000313" key="15">
    <source>
        <dbReference type="Proteomes" id="UP000268535"/>
    </source>
</evidence>
<gene>
    <name evidence="11" type="primary">MCM7</name>
    <name evidence="13" type="ORF">CAUPRSCDRAFT_11049</name>
    <name evidence="14" type="ORF">CXG81DRAFT_28796</name>
</gene>
<dbReference type="InterPro" id="IPR031327">
    <property type="entry name" value="MCM"/>
</dbReference>
<name>A0A4P9WX17_9FUNG</name>
<evidence type="ECO:0000256" key="10">
    <source>
        <dbReference type="RuleBase" id="RU004070"/>
    </source>
</evidence>
<evidence type="ECO:0000256" key="9">
    <source>
        <dbReference type="ARBA" id="ARBA00023306"/>
    </source>
</evidence>
<evidence type="ECO:0000256" key="1">
    <source>
        <dbReference type="ARBA" id="ARBA00004123"/>
    </source>
</evidence>
<dbReference type="InterPro" id="IPR027925">
    <property type="entry name" value="MCM_N"/>
</dbReference>
<dbReference type="InterPro" id="IPR008050">
    <property type="entry name" value="MCM7"/>
</dbReference>
<dbReference type="InterPro" id="IPR027417">
    <property type="entry name" value="P-loop_NTPase"/>
</dbReference>
<reference evidence="14" key="2">
    <citation type="submission" date="2018-04" db="EMBL/GenBank/DDBJ databases">
        <title>Leveraging single-cell genomics to expand the Fungal Tree of Life.</title>
        <authorList>
            <consortium name="DOE Joint Genome Institute"/>
            <person name="Ahrendt S.R."/>
            <person name="Quandt C.A."/>
            <person name="Ciobanu D."/>
            <person name="Clum A."/>
            <person name="Salamov A."/>
            <person name="Andreopoulos B."/>
            <person name="Cheng J.-F."/>
            <person name="Woyke T."/>
            <person name="Pelin A."/>
            <person name="Henrissat B."/>
            <person name="Benny G.L."/>
            <person name="Smith M.E."/>
            <person name="James T.Y."/>
            <person name="Grigoriev I.V."/>
        </authorList>
    </citation>
    <scope>NUCLEOTIDE SEQUENCE</scope>
    <source>
        <strain evidence="14">ATCC 52028</strain>
    </source>
</reference>
<evidence type="ECO:0000313" key="13">
    <source>
        <dbReference type="EMBL" id="RKO97272.1"/>
    </source>
</evidence>
<proteinExistence type="inferred from homology"/>
<comment type="function">
    <text evidence="11">Acts as component of the MCM2-7 complex (MCM complex) which is the replicative helicase essential for 'once per cell cycle' DNA replication initiation and elongation in eukaryotic cells. The active ATPase sites in the MCM2-7 ring are formed through the interaction surfaces of two neighboring subunits such that a critical structure of a conserved arginine finger motif is provided in trans relative to the ATP-binding site of the Walker A box of the adjacent subunit. The six ATPase active sites, however, are likely to contribute differentially to the complex helicase activity.</text>
</comment>
<organism evidence="13 15">
    <name type="scientific">Caulochytrium protostelioides</name>
    <dbReference type="NCBI Taxonomy" id="1555241"/>
    <lineage>
        <taxon>Eukaryota</taxon>
        <taxon>Fungi</taxon>
        <taxon>Fungi incertae sedis</taxon>
        <taxon>Chytridiomycota</taxon>
        <taxon>Chytridiomycota incertae sedis</taxon>
        <taxon>Chytridiomycetes</taxon>
        <taxon>Caulochytriales</taxon>
        <taxon>Caulochytriaceae</taxon>
        <taxon>Caulochytrium</taxon>
    </lineage>
</organism>
<dbReference type="InterPro" id="IPR012340">
    <property type="entry name" value="NA-bd_OB-fold"/>
</dbReference>
<dbReference type="GO" id="GO:0031261">
    <property type="term" value="C:DNA replication preinitiation complex"/>
    <property type="evidence" value="ECO:0007669"/>
    <property type="project" value="UniProtKB-ARBA"/>
</dbReference>
<protein>
    <recommendedName>
        <fullName evidence="11">DNA replication licensing factor MCM7</fullName>
        <ecNumber evidence="11">3.6.4.12</ecNumber>
    </recommendedName>
</protein>
<dbReference type="GO" id="GO:0043596">
    <property type="term" value="C:nuclear replication fork"/>
    <property type="evidence" value="ECO:0007669"/>
    <property type="project" value="UniProtKB-ARBA"/>
</dbReference>
<dbReference type="GO" id="GO:0005656">
    <property type="term" value="C:nuclear pre-replicative complex"/>
    <property type="evidence" value="ECO:0007669"/>
    <property type="project" value="UniProtKB-ARBA"/>
</dbReference>
<keyword evidence="4 11" id="KW-0378">Hydrolase</keyword>
<keyword evidence="7 10" id="KW-0238">DNA-binding</keyword>
<dbReference type="AlphaFoldDB" id="A0A4P9WX17"/>
<comment type="subcellular location">
    <subcellularLocation>
        <location evidence="1 11">Nucleus</location>
    </subcellularLocation>
</comment>
<dbReference type="SMART" id="SM00350">
    <property type="entry name" value="MCM"/>
    <property type="match status" value="1"/>
</dbReference>
<evidence type="ECO:0000256" key="5">
    <source>
        <dbReference type="ARBA" id="ARBA00022806"/>
    </source>
</evidence>
<sequence>MSLLTTTKLGISFADEQHKIHRFISKFQDAGRPNTQGAPDAAPDAAPMSKYHAIIARIAVRETDTITIELDDLAAFDEFDHQFVAHVERNTKTYVGLFSRVVDEVLSTMDRGEVTTESTPLEIIVSQRMQRDTQIQQEHPEVAATPPELTRLYSLFFKPRTATKALSIREIKSEGLGSLVKIRGLVTRVSNVKPQAVVICQSCEQCGEEIFQEITSQQVSMLVQCPSTKCQTNQTKGQLYLQTRASKFLRVQEVKIQELTDQVPIGHIPRTMTVQLYEGLVRQVSPGDAVHISGIYLPIPFTGFKAIRAGLLTDTYLEAHDILPLKKSYREMELTDAVRAEIEAIRAAPNAYARLAQSLAPEIYGHVDVKKALLLQLVAGLTKETKDGMKIRGDLNICLMGDPGVAKSQLLKYISKAAPRGVYTTGRGSSGVGLTASVARDPVTEELVLEAGALVLADNGIACIDEFDKMDEGDRTAIHEVMEQQTISISKAGITTTLNARTAILAAANPQFGRYDVHRRASDNINLPTALLSRFDLLFLLLDRPSIEDDLRLAHHITYVHQHRVQPQLMDSAASGAGHDAPVPFSPVPLDVLRHYVAQARLFSPQVPPDVADYIVNAYVQMRAHAASAAGASSNDFAYLSARTLLSIVRLATALARLRFDAAVGLGDVDEAIRLCDASKASITHTGKASAAASTAARGDSTTVVLDLVKAMSRAADGSLKREISVARVAERTVARGLSREQLDQALAFWADQGIWMIINNGSCLRWQHVDDDDDEA</sequence>
<dbReference type="GO" id="GO:0016787">
    <property type="term" value="F:hydrolase activity"/>
    <property type="evidence" value="ECO:0007669"/>
    <property type="project" value="UniProtKB-KW"/>
</dbReference>
<evidence type="ECO:0000256" key="6">
    <source>
        <dbReference type="ARBA" id="ARBA00022840"/>
    </source>
</evidence>
<evidence type="ECO:0000313" key="14">
    <source>
        <dbReference type="EMBL" id="RKO98367.1"/>
    </source>
</evidence>
<dbReference type="GO" id="GO:0000727">
    <property type="term" value="P:double-strand break repair via break-induced replication"/>
    <property type="evidence" value="ECO:0007669"/>
    <property type="project" value="TreeGrafter"/>
</dbReference>
<keyword evidence="2 11" id="KW-0235">DNA replication</keyword>
<dbReference type="PRINTS" id="PR01663">
    <property type="entry name" value="MCMPROTEIN7"/>
</dbReference>
<dbReference type="SMART" id="SM00382">
    <property type="entry name" value="AAA"/>
    <property type="match status" value="1"/>
</dbReference>
<dbReference type="STRING" id="1555241.A0A4P9WX17"/>
<dbReference type="Pfam" id="PF17207">
    <property type="entry name" value="MCM_OB"/>
    <property type="match status" value="1"/>
</dbReference>
<dbReference type="Gene3D" id="2.40.50.140">
    <property type="entry name" value="Nucleic acid-binding proteins"/>
    <property type="match status" value="1"/>
</dbReference>
<dbReference type="EMBL" id="ML009334">
    <property type="protein sequence ID" value="RKO97272.1"/>
    <property type="molecule type" value="Genomic_DNA"/>
</dbReference>
<keyword evidence="16" id="KW-1185">Reference proteome</keyword>
<feature type="domain" description="MCM C-terminal AAA(+) ATPase" evidence="12">
    <location>
        <begin position="351"/>
        <end position="557"/>
    </location>
</feature>
<dbReference type="SUPFAM" id="SSF50249">
    <property type="entry name" value="Nucleic acid-binding proteins"/>
    <property type="match status" value="1"/>
</dbReference>
<dbReference type="Pfam" id="PF24901">
    <property type="entry name" value="WHD_MCM7"/>
    <property type="match status" value="1"/>
</dbReference>
<dbReference type="InterPro" id="IPR018525">
    <property type="entry name" value="MCM_CS"/>
</dbReference>
<dbReference type="Pfam" id="PF00493">
    <property type="entry name" value="MCM"/>
    <property type="match status" value="1"/>
</dbReference>
<dbReference type="Proteomes" id="UP000268535">
    <property type="component" value="Unassembled WGS sequence"/>
</dbReference>
<dbReference type="Gene3D" id="2.20.28.10">
    <property type="match status" value="1"/>
</dbReference>
<reference evidence="13" key="3">
    <citation type="submission" date="2018-08" db="EMBL/GenBank/DDBJ databases">
        <title>Leveraging single-cell genomics to expand the Fungal Tree of Life.</title>
        <authorList>
            <consortium name="DOE Joint Genome Institute"/>
            <person name="Ahrendt S.R."/>
            <person name="Quandt C.A."/>
            <person name="Ciobanu D."/>
            <person name="Clum A."/>
            <person name="Salamov A."/>
            <person name="Andreopoulos B."/>
            <person name="Cheng J.-F."/>
            <person name="Woyke T."/>
            <person name="Pelin A."/>
            <person name="Henrissat B."/>
            <person name="Reynolds N."/>
            <person name="Benny G.L."/>
            <person name="Smith M.E."/>
            <person name="James T.Y."/>
            <person name="Grigoriev I.V."/>
        </authorList>
    </citation>
    <scope>NUCLEOTIDE SEQUENCE</scope>
    <source>
        <strain evidence="13">ATCC 52028</strain>
    </source>
</reference>
<dbReference type="InterPro" id="IPR033762">
    <property type="entry name" value="MCM_OB"/>
</dbReference>
<evidence type="ECO:0000256" key="3">
    <source>
        <dbReference type="ARBA" id="ARBA00022741"/>
    </source>
</evidence>
<dbReference type="PROSITE" id="PS00847">
    <property type="entry name" value="MCM_1"/>
    <property type="match status" value="1"/>
</dbReference>
<dbReference type="GO" id="GO:0006270">
    <property type="term" value="P:DNA replication initiation"/>
    <property type="evidence" value="ECO:0007669"/>
    <property type="project" value="InterPro"/>
</dbReference>
<dbReference type="GO" id="GO:0006271">
    <property type="term" value="P:DNA strand elongation involved in DNA replication"/>
    <property type="evidence" value="ECO:0007669"/>
    <property type="project" value="TreeGrafter"/>
</dbReference>
<dbReference type="Pfam" id="PF17855">
    <property type="entry name" value="MCM_lid"/>
    <property type="match status" value="1"/>
</dbReference>
<dbReference type="PANTHER" id="PTHR11630:SF26">
    <property type="entry name" value="DNA REPLICATION LICENSING FACTOR MCM7"/>
    <property type="match status" value="1"/>
</dbReference>
<dbReference type="PANTHER" id="PTHR11630">
    <property type="entry name" value="DNA REPLICATION LICENSING FACTOR MCM FAMILY MEMBER"/>
    <property type="match status" value="1"/>
</dbReference>
<dbReference type="Proteomes" id="UP000274922">
    <property type="component" value="Unassembled WGS sequence"/>
</dbReference>
<dbReference type="InterPro" id="IPR041562">
    <property type="entry name" value="MCM_lid"/>
</dbReference>